<evidence type="ECO:0000256" key="3">
    <source>
        <dbReference type="ARBA" id="ARBA00006001"/>
    </source>
</evidence>
<reference evidence="23" key="1">
    <citation type="submission" date="2017-09" db="EMBL/GenBank/DDBJ databases">
        <authorList>
            <person name="Varghese N."/>
            <person name="Submissions S."/>
        </authorList>
    </citation>
    <scope>NUCLEOTIDE SEQUENCE [LARGE SCALE GENOMIC DNA]</scope>
    <source>
        <strain evidence="23">CGMCC 1.12461</strain>
    </source>
</reference>
<dbReference type="GO" id="GO:0052855">
    <property type="term" value="F:ADP-dependent NAD(P)H-hydrate dehydratase activity"/>
    <property type="evidence" value="ECO:0007669"/>
    <property type="project" value="UniProtKB-UniRule"/>
</dbReference>
<feature type="binding site" evidence="17">
    <location>
        <position position="271"/>
    </location>
    <ligand>
        <name>(6S)-NADPHX</name>
        <dbReference type="ChEBI" id="CHEBI:64076"/>
    </ligand>
</feature>
<keyword evidence="8 17" id="KW-0521">NADP</keyword>
<dbReference type="PROSITE" id="PS01050">
    <property type="entry name" value="YJEF_C_2"/>
    <property type="match status" value="1"/>
</dbReference>
<evidence type="ECO:0000256" key="13">
    <source>
        <dbReference type="ARBA" id="ARBA00023268"/>
    </source>
</evidence>
<dbReference type="InterPro" id="IPR030677">
    <property type="entry name" value="Nnr"/>
</dbReference>
<dbReference type="CDD" id="cd01171">
    <property type="entry name" value="YXKO-related"/>
    <property type="match status" value="1"/>
</dbReference>
<dbReference type="Proteomes" id="UP000219353">
    <property type="component" value="Unassembled WGS sequence"/>
</dbReference>
<evidence type="ECO:0000313" key="22">
    <source>
        <dbReference type="EMBL" id="SNY53914.1"/>
    </source>
</evidence>
<evidence type="ECO:0000256" key="5">
    <source>
        <dbReference type="ARBA" id="ARBA00022723"/>
    </source>
</evidence>
<dbReference type="PANTHER" id="PTHR12592">
    <property type="entry name" value="ATP-DEPENDENT (S)-NAD(P)H-HYDRATE DEHYDRATASE FAMILY MEMBER"/>
    <property type="match status" value="1"/>
</dbReference>
<dbReference type="Pfam" id="PF03853">
    <property type="entry name" value="YjeF_N"/>
    <property type="match status" value="1"/>
</dbReference>
<feature type="binding site" evidence="17">
    <location>
        <position position="380"/>
    </location>
    <ligand>
        <name>(6S)-NADPHX</name>
        <dbReference type="ChEBI" id="CHEBI:64076"/>
    </ligand>
</feature>
<dbReference type="NCBIfam" id="TIGR00197">
    <property type="entry name" value="yjeF_nterm"/>
    <property type="match status" value="1"/>
</dbReference>
<evidence type="ECO:0000256" key="8">
    <source>
        <dbReference type="ARBA" id="ARBA00022857"/>
    </source>
</evidence>
<evidence type="ECO:0000256" key="17">
    <source>
        <dbReference type="HAMAP-Rule" id="MF_01965"/>
    </source>
</evidence>
<dbReference type="EMBL" id="OBEB01000005">
    <property type="protein sequence ID" value="SNY53914.1"/>
    <property type="molecule type" value="Genomic_DNA"/>
</dbReference>
<comment type="function">
    <text evidence="17">Catalyzes the dehydration of the S-form of NAD(P)HX at the expense of ADP, which is converted to AMP. Together with NAD(P)HX epimerase, which catalyzes the epimerization of the S- and R-forms, the enzyme allows the repair of both epimers of NAD(P)HX, a damaged form of NAD(P)H that is a result of enzymatic or heat-dependent hydration.</text>
</comment>
<keyword evidence="23" id="KW-1185">Reference proteome</keyword>
<keyword evidence="13" id="KW-0511">Multifunctional enzyme</keyword>
<comment type="function">
    <text evidence="18">Catalyzes the epimerization of the S- and R-forms of NAD(P)HX, a damaged form of NAD(P)H that is a result of enzymatic or heat-dependent hydration. This is a prerequisite for the S-specific NAD(P)H-hydrate dehydratase to allow the repair of both epimers of NAD(P)HX.</text>
</comment>
<evidence type="ECO:0000256" key="12">
    <source>
        <dbReference type="ARBA" id="ARBA00023239"/>
    </source>
</evidence>
<evidence type="ECO:0000256" key="16">
    <source>
        <dbReference type="ARBA" id="ARBA00049209"/>
    </source>
</evidence>
<evidence type="ECO:0000256" key="1">
    <source>
        <dbReference type="ARBA" id="ARBA00000013"/>
    </source>
</evidence>
<dbReference type="OrthoDB" id="9806925at2"/>
<dbReference type="Pfam" id="PF01256">
    <property type="entry name" value="Carb_kinase"/>
    <property type="match status" value="1"/>
</dbReference>
<dbReference type="GO" id="GO:0052856">
    <property type="term" value="F:NAD(P)HX epimerase activity"/>
    <property type="evidence" value="ECO:0007669"/>
    <property type="project" value="UniProtKB-UniRule"/>
</dbReference>
<dbReference type="PROSITE" id="PS51385">
    <property type="entry name" value="YJEF_N"/>
    <property type="match status" value="1"/>
</dbReference>
<gene>
    <name evidence="18" type="primary">nnrE</name>
    <name evidence="17" type="synonym">nnrD</name>
    <name evidence="22" type="ORF">SAMN06297280_2491</name>
</gene>
<comment type="subunit">
    <text evidence="17">Homotetramer.</text>
</comment>
<feature type="binding site" evidence="18">
    <location>
        <position position="173"/>
    </location>
    <ligand>
        <name>K(+)</name>
        <dbReference type="ChEBI" id="CHEBI:29103"/>
    </ligand>
</feature>
<dbReference type="PIRSF" id="PIRSF017184">
    <property type="entry name" value="Nnr"/>
    <property type="match status" value="1"/>
</dbReference>
<dbReference type="HAMAP" id="MF_01965">
    <property type="entry name" value="NADHX_dehydratase"/>
    <property type="match status" value="1"/>
</dbReference>
<evidence type="ECO:0000256" key="14">
    <source>
        <dbReference type="ARBA" id="ARBA00025153"/>
    </source>
</evidence>
<keyword evidence="9 18" id="KW-0630">Potassium</keyword>
<comment type="catalytic activity">
    <reaction evidence="15 17 19">
        <text>(6S)-NADHX + ADP = AMP + phosphate + NADH + H(+)</text>
        <dbReference type="Rhea" id="RHEA:32223"/>
        <dbReference type="ChEBI" id="CHEBI:15378"/>
        <dbReference type="ChEBI" id="CHEBI:43474"/>
        <dbReference type="ChEBI" id="CHEBI:57945"/>
        <dbReference type="ChEBI" id="CHEBI:64074"/>
        <dbReference type="ChEBI" id="CHEBI:456215"/>
        <dbReference type="ChEBI" id="CHEBI:456216"/>
        <dbReference type="EC" id="4.2.1.136"/>
    </reaction>
</comment>
<dbReference type="GO" id="GO:0046496">
    <property type="term" value="P:nicotinamide nucleotide metabolic process"/>
    <property type="evidence" value="ECO:0007669"/>
    <property type="project" value="UniProtKB-UniRule"/>
</dbReference>
<evidence type="ECO:0000256" key="19">
    <source>
        <dbReference type="PIRNR" id="PIRNR017184"/>
    </source>
</evidence>
<evidence type="ECO:0000256" key="15">
    <source>
        <dbReference type="ARBA" id="ARBA00048238"/>
    </source>
</evidence>
<evidence type="ECO:0000256" key="18">
    <source>
        <dbReference type="HAMAP-Rule" id="MF_01966"/>
    </source>
</evidence>
<name>A0A285J0Z2_9GAMM</name>
<evidence type="ECO:0000256" key="4">
    <source>
        <dbReference type="ARBA" id="ARBA00009524"/>
    </source>
</evidence>
<organism evidence="22 23">
    <name type="scientific">Arsukibacterium tuosuense</name>
    <dbReference type="NCBI Taxonomy" id="1323745"/>
    <lineage>
        <taxon>Bacteria</taxon>
        <taxon>Pseudomonadati</taxon>
        <taxon>Pseudomonadota</taxon>
        <taxon>Gammaproteobacteria</taxon>
        <taxon>Chromatiales</taxon>
        <taxon>Chromatiaceae</taxon>
        <taxon>Arsukibacterium</taxon>
    </lineage>
</organism>
<sequence length="505" mass="53019">MPSSIITNADLSAVDTSWEQPLYRADSIRQLEQQAIHQLGSDGGFILMQRAASALLALLQQKWPAPRKVLVYAGNGNNGGDGYLLAALARTSGYDVRLYQHGNHSRLGQTATLAAQAAGKAEVPIVSEFAEADLLIDALFGIGLNRPLDKATSGLIRRINNSNKPVLAVDIPSGLSADSGAAMPEAVKATATLSFIGLKAGLLMQDGLEHCGQLWLSTLQLDGERSVPEPACHSLSARQISQLIPARRANSHKGHYGHVLVIGGDAGFGGAAILTAQAAVSCGAGKVSLFSRNEHTTAMLSRQPEVMVSSEDCASLLNAASVIAIGPGLGTKSWGQALMVQALASDKPLLLDADALNFLAGLSQQQQAGYKRQNWVLTPHPGEAARLLNCSSQDIQQDRLAAVRQLHQQFGGVILLKGAGTLICDQNGEISLLAAAHPALASGGMGDVLSGVIAALLAQGLNGRDACQVAAWLHLHSAASLARQQQQPWLLASDLIHQLKLQLIN</sequence>
<comment type="similarity">
    <text evidence="4 19">In the C-terminal section; belongs to the NnrD/CARKD family.</text>
</comment>
<feature type="binding site" evidence="17">
    <location>
        <begin position="417"/>
        <end position="421"/>
    </location>
    <ligand>
        <name>AMP</name>
        <dbReference type="ChEBI" id="CHEBI:456215"/>
    </ligand>
</feature>
<comment type="catalytic activity">
    <reaction evidence="2 18 19">
        <text>(6R)-NADPHX = (6S)-NADPHX</text>
        <dbReference type="Rhea" id="RHEA:32227"/>
        <dbReference type="ChEBI" id="CHEBI:64076"/>
        <dbReference type="ChEBI" id="CHEBI:64077"/>
        <dbReference type="EC" id="5.1.99.6"/>
    </reaction>
</comment>
<evidence type="ECO:0000259" key="21">
    <source>
        <dbReference type="PROSITE" id="PS51385"/>
    </source>
</evidence>
<dbReference type="NCBIfam" id="TIGR00196">
    <property type="entry name" value="yjeF_cterm"/>
    <property type="match status" value="1"/>
</dbReference>
<evidence type="ECO:0000256" key="11">
    <source>
        <dbReference type="ARBA" id="ARBA00023235"/>
    </source>
</evidence>
<keyword evidence="11 18" id="KW-0413">Isomerase</keyword>
<feature type="binding site" evidence="18">
    <location>
        <position position="137"/>
    </location>
    <ligand>
        <name>K(+)</name>
        <dbReference type="ChEBI" id="CHEBI:29103"/>
    </ligand>
</feature>
<dbReference type="InterPro" id="IPR029056">
    <property type="entry name" value="Ribokinase-like"/>
</dbReference>
<comment type="cofactor">
    <cofactor evidence="18 19">
        <name>K(+)</name>
        <dbReference type="ChEBI" id="CHEBI:29103"/>
    </cofactor>
    <text evidence="18 19">Binds 1 potassium ion per subunit.</text>
</comment>
<dbReference type="PROSITE" id="PS51383">
    <property type="entry name" value="YJEF_C_3"/>
    <property type="match status" value="1"/>
</dbReference>
<keyword evidence="10 17" id="KW-0520">NAD</keyword>
<feature type="binding site" evidence="17">
    <location>
        <position position="446"/>
    </location>
    <ligand>
        <name>AMP</name>
        <dbReference type="ChEBI" id="CHEBI:456215"/>
    </ligand>
</feature>
<keyword evidence="7 17" id="KW-0067">ATP-binding</keyword>
<keyword evidence="12 17" id="KW-0456">Lyase</keyword>
<evidence type="ECO:0000256" key="10">
    <source>
        <dbReference type="ARBA" id="ARBA00023027"/>
    </source>
</evidence>
<feature type="binding site" evidence="18">
    <location>
        <begin position="77"/>
        <end position="81"/>
    </location>
    <ligand>
        <name>(6S)-NADPHX</name>
        <dbReference type="ChEBI" id="CHEBI:64076"/>
    </ligand>
</feature>
<accession>A0A285J0Z2</accession>
<dbReference type="RefSeq" id="WP_097111724.1">
    <property type="nucleotide sequence ID" value="NZ_OBEB01000005.1"/>
</dbReference>
<comment type="similarity">
    <text evidence="17">Belongs to the NnrD/CARKD family.</text>
</comment>
<comment type="similarity">
    <text evidence="18">Belongs to the NnrE/AIBP family.</text>
</comment>
<evidence type="ECO:0000313" key="23">
    <source>
        <dbReference type="Proteomes" id="UP000219353"/>
    </source>
</evidence>
<keyword evidence="5 18" id="KW-0479">Metal-binding</keyword>
<dbReference type="InterPro" id="IPR004443">
    <property type="entry name" value="YjeF_N_dom"/>
</dbReference>
<feature type="binding site" evidence="17">
    <location>
        <position position="447"/>
    </location>
    <ligand>
        <name>(6S)-NADPHX</name>
        <dbReference type="ChEBI" id="CHEBI:64076"/>
    </ligand>
</feature>
<dbReference type="PANTHER" id="PTHR12592:SF0">
    <property type="entry name" value="ATP-DEPENDENT (S)-NAD(P)H-HYDRATE DEHYDRATASE"/>
    <property type="match status" value="1"/>
</dbReference>
<dbReference type="GO" id="GO:0005524">
    <property type="term" value="F:ATP binding"/>
    <property type="evidence" value="ECO:0007669"/>
    <property type="project" value="UniProtKB-UniRule"/>
</dbReference>
<comment type="function">
    <text evidence="14 19">Bifunctional enzyme that catalyzes the epimerization of the S- and R-forms of NAD(P)HX and the dehydration of the S-form of NAD(P)HX at the expense of ADP, which is converted to AMP. This allows the repair of both epimers of NAD(P)HX, a damaged form of NAD(P)H that is a result of enzymatic or heat-dependent hydration.</text>
</comment>
<dbReference type="AlphaFoldDB" id="A0A285J0Z2"/>
<comment type="cofactor">
    <cofactor evidence="17">
        <name>Mg(2+)</name>
        <dbReference type="ChEBI" id="CHEBI:18420"/>
    </cofactor>
</comment>
<comment type="catalytic activity">
    <reaction evidence="16 17 19">
        <text>(6S)-NADPHX + ADP = AMP + phosphate + NADPH + H(+)</text>
        <dbReference type="Rhea" id="RHEA:32235"/>
        <dbReference type="ChEBI" id="CHEBI:15378"/>
        <dbReference type="ChEBI" id="CHEBI:43474"/>
        <dbReference type="ChEBI" id="CHEBI:57783"/>
        <dbReference type="ChEBI" id="CHEBI:64076"/>
        <dbReference type="ChEBI" id="CHEBI:456215"/>
        <dbReference type="ChEBI" id="CHEBI:456216"/>
        <dbReference type="EC" id="4.2.1.136"/>
    </reaction>
</comment>
<feature type="binding site" evidence="18">
    <location>
        <position position="170"/>
    </location>
    <ligand>
        <name>(6S)-NADPHX</name>
        <dbReference type="ChEBI" id="CHEBI:64076"/>
    </ligand>
</feature>
<evidence type="ECO:0000256" key="9">
    <source>
        <dbReference type="ARBA" id="ARBA00022958"/>
    </source>
</evidence>
<dbReference type="InterPro" id="IPR000631">
    <property type="entry name" value="CARKD"/>
</dbReference>
<feature type="domain" description="YjeF N-terminal" evidence="21">
    <location>
        <begin position="28"/>
        <end position="227"/>
    </location>
</feature>
<evidence type="ECO:0000256" key="2">
    <source>
        <dbReference type="ARBA" id="ARBA00000909"/>
    </source>
</evidence>
<dbReference type="SUPFAM" id="SSF53613">
    <property type="entry name" value="Ribokinase-like"/>
    <property type="match status" value="1"/>
</dbReference>
<keyword evidence="6 17" id="KW-0547">Nucleotide-binding</keyword>
<dbReference type="GO" id="GO:0110051">
    <property type="term" value="P:metabolite repair"/>
    <property type="evidence" value="ECO:0007669"/>
    <property type="project" value="TreeGrafter"/>
</dbReference>
<feature type="binding site" evidence="17">
    <location>
        <position position="328"/>
    </location>
    <ligand>
        <name>(6S)-NADPHX</name>
        <dbReference type="ChEBI" id="CHEBI:64076"/>
    </ligand>
</feature>
<dbReference type="SUPFAM" id="SSF64153">
    <property type="entry name" value="YjeF N-terminal domain-like"/>
    <property type="match status" value="1"/>
</dbReference>
<dbReference type="InterPro" id="IPR036652">
    <property type="entry name" value="YjeF_N_dom_sf"/>
</dbReference>
<dbReference type="InterPro" id="IPR017953">
    <property type="entry name" value="Carbohydrate_kinase_pred_CS"/>
</dbReference>
<feature type="binding site" evidence="18">
    <location>
        <position position="78"/>
    </location>
    <ligand>
        <name>K(+)</name>
        <dbReference type="ChEBI" id="CHEBI:29103"/>
    </ligand>
</feature>
<comment type="similarity">
    <text evidence="3 19">In the N-terminal section; belongs to the NnrE/AIBP family.</text>
</comment>
<protein>
    <recommendedName>
        <fullName evidence="19">Bifunctional NAD(P)H-hydrate repair enzyme</fullName>
    </recommendedName>
    <alternativeName>
        <fullName evidence="19">Nicotinamide nucleotide repair protein</fullName>
    </alternativeName>
    <domain>
        <recommendedName>
            <fullName evidence="19">ADP-dependent (S)-NAD(P)H-hydrate dehydratase</fullName>
            <ecNumber evidence="19">4.2.1.136</ecNumber>
        </recommendedName>
        <alternativeName>
            <fullName evidence="19">ADP-dependent NAD(P)HX dehydratase</fullName>
        </alternativeName>
    </domain>
    <domain>
        <recommendedName>
            <fullName evidence="19">NAD(P)H-hydrate epimerase</fullName>
            <ecNumber evidence="19">5.1.99.6</ecNumber>
        </recommendedName>
    </domain>
</protein>
<evidence type="ECO:0000256" key="6">
    <source>
        <dbReference type="ARBA" id="ARBA00022741"/>
    </source>
</evidence>
<evidence type="ECO:0000259" key="20">
    <source>
        <dbReference type="PROSITE" id="PS51383"/>
    </source>
</evidence>
<feature type="binding site" evidence="18">
    <location>
        <begin position="141"/>
        <end position="147"/>
    </location>
    <ligand>
        <name>(6S)-NADPHX</name>
        <dbReference type="ChEBI" id="CHEBI:64076"/>
    </ligand>
</feature>
<evidence type="ECO:0000256" key="7">
    <source>
        <dbReference type="ARBA" id="ARBA00022840"/>
    </source>
</evidence>
<dbReference type="HAMAP" id="MF_01966">
    <property type="entry name" value="NADHX_epimerase"/>
    <property type="match status" value="1"/>
</dbReference>
<dbReference type="Gene3D" id="3.40.50.10260">
    <property type="entry name" value="YjeF N-terminal domain"/>
    <property type="match status" value="1"/>
</dbReference>
<dbReference type="EC" id="4.2.1.136" evidence="19"/>
<dbReference type="Gene3D" id="3.40.1190.20">
    <property type="match status" value="1"/>
</dbReference>
<comment type="caution">
    <text evidence="18">Lacks conserved residue(s) required for the propagation of feature annotation.</text>
</comment>
<feature type="domain" description="YjeF C-terminal" evidence="20">
    <location>
        <begin position="236"/>
        <end position="505"/>
    </location>
</feature>
<dbReference type="GO" id="GO:0046872">
    <property type="term" value="F:metal ion binding"/>
    <property type="evidence" value="ECO:0007669"/>
    <property type="project" value="UniProtKB-UniRule"/>
</dbReference>
<comment type="catalytic activity">
    <reaction evidence="1 18 19">
        <text>(6R)-NADHX = (6S)-NADHX</text>
        <dbReference type="Rhea" id="RHEA:32215"/>
        <dbReference type="ChEBI" id="CHEBI:64074"/>
        <dbReference type="ChEBI" id="CHEBI:64075"/>
        <dbReference type="EC" id="5.1.99.6"/>
    </reaction>
</comment>
<proteinExistence type="inferred from homology"/>
<dbReference type="EC" id="5.1.99.6" evidence="19"/>